<proteinExistence type="predicted"/>
<evidence type="ECO:0000256" key="1">
    <source>
        <dbReference type="SAM" id="Phobius"/>
    </source>
</evidence>
<feature type="transmembrane region" description="Helical" evidence="1">
    <location>
        <begin position="6"/>
        <end position="25"/>
    </location>
</feature>
<accession>A0A5J5TCI9</accession>
<dbReference type="EMBL" id="CM018213">
    <property type="protein sequence ID" value="KAB2053252.1"/>
    <property type="molecule type" value="Genomic_DNA"/>
</dbReference>
<evidence type="ECO:0000313" key="3">
    <source>
        <dbReference type="Proteomes" id="UP000327439"/>
    </source>
</evidence>
<evidence type="ECO:0000313" key="2">
    <source>
        <dbReference type="EMBL" id="KAB2053252.1"/>
    </source>
</evidence>
<name>A0A5J5TCI9_GOSBA</name>
<gene>
    <name evidence="2" type="ORF">ES319_A12G174800v1</name>
</gene>
<sequence length="45" mass="5324">MSELMLDVAMAALFGLKVYLFFLNWGTFSFVQHFDEDFHANFFIL</sequence>
<organism evidence="2 3">
    <name type="scientific">Gossypium barbadense</name>
    <name type="common">Sea Island cotton</name>
    <name type="synonym">Hibiscus barbadensis</name>
    <dbReference type="NCBI Taxonomy" id="3634"/>
    <lineage>
        <taxon>Eukaryota</taxon>
        <taxon>Viridiplantae</taxon>
        <taxon>Streptophyta</taxon>
        <taxon>Embryophyta</taxon>
        <taxon>Tracheophyta</taxon>
        <taxon>Spermatophyta</taxon>
        <taxon>Magnoliopsida</taxon>
        <taxon>eudicotyledons</taxon>
        <taxon>Gunneridae</taxon>
        <taxon>Pentapetalae</taxon>
        <taxon>rosids</taxon>
        <taxon>malvids</taxon>
        <taxon>Malvales</taxon>
        <taxon>Malvaceae</taxon>
        <taxon>Malvoideae</taxon>
        <taxon>Gossypium</taxon>
    </lineage>
</organism>
<keyword evidence="1" id="KW-0812">Transmembrane</keyword>
<dbReference type="Proteomes" id="UP000327439">
    <property type="component" value="Chromosome A12"/>
</dbReference>
<protein>
    <submittedName>
        <fullName evidence="2">Uncharacterized protein</fullName>
    </submittedName>
</protein>
<reference evidence="3" key="1">
    <citation type="journal article" date="2020" name="Nat. Genet.">
        <title>Genomic diversifications of five Gossypium allopolyploid species and their impact on cotton improvement.</title>
        <authorList>
            <person name="Chen Z.J."/>
            <person name="Sreedasyam A."/>
            <person name="Ando A."/>
            <person name="Song Q."/>
            <person name="De Santiago L.M."/>
            <person name="Hulse-Kemp A.M."/>
            <person name="Ding M."/>
            <person name="Ye W."/>
            <person name="Kirkbride R.C."/>
            <person name="Jenkins J."/>
            <person name="Plott C."/>
            <person name="Lovell J."/>
            <person name="Lin Y.M."/>
            <person name="Vaughn R."/>
            <person name="Liu B."/>
            <person name="Simpson S."/>
            <person name="Scheffler B.E."/>
            <person name="Wen L."/>
            <person name="Saski C.A."/>
            <person name="Grover C.E."/>
            <person name="Hu G."/>
            <person name="Conover J.L."/>
            <person name="Carlson J.W."/>
            <person name="Shu S."/>
            <person name="Boston L.B."/>
            <person name="Williams M."/>
            <person name="Peterson D.G."/>
            <person name="McGee K."/>
            <person name="Jones D.C."/>
            <person name="Wendel J.F."/>
            <person name="Stelly D.M."/>
            <person name="Grimwood J."/>
            <person name="Schmutz J."/>
        </authorList>
    </citation>
    <scope>NUCLEOTIDE SEQUENCE [LARGE SCALE GENOMIC DNA]</scope>
    <source>
        <strain evidence="3">cv. 3-79</strain>
    </source>
</reference>
<keyword evidence="1" id="KW-0472">Membrane</keyword>
<keyword evidence="3" id="KW-1185">Reference proteome</keyword>
<keyword evidence="1" id="KW-1133">Transmembrane helix</keyword>
<dbReference type="AlphaFoldDB" id="A0A5J5TCI9"/>